<feature type="domain" description="Fork-head" evidence="14">
    <location>
        <begin position="225"/>
        <end position="315"/>
    </location>
</feature>
<evidence type="ECO:0000256" key="9">
    <source>
        <dbReference type="ARBA" id="ARBA00023163"/>
    </source>
</evidence>
<dbReference type="GO" id="GO:0000978">
    <property type="term" value="F:RNA polymerase II cis-regulatory region sequence-specific DNA binding"/>
    <property type="evidence" value="ECO:0007669"/>
    <property type="project" value="TreeGrafter"/>
</dbReference>
<evidence type="ECO:0000256" key="10">
    <source>
        <dbReference type="ARBA" id="ARBA00023242"/>
    </source>
</evidence>
<dbReference type="PRINTS" id="PR00053">
    <property type="entry name" value="FORKHEAD"/>
</dbReference>
<evidence type="ECO:0000256" key="6">
    <source>
        <dbReference type="ARBA" id="ARBA00022604"/>
    </source>
</evidence>
<dbReference type="SMART" id="SM00339">
    <property type="entry name" value="FH"/>
    <property type="match status" value="1"/>
</dbReference>
<dbReference type="PROSITE" id="PS00658">
    <property type="entry name" value="FORK_HEAD_2"/>
    <property type="match status" value="1"/>
</dbReference>
<evidence type="ECO:0000256" key="5">
    <source>
        <dbReference type="ARBA" id="ARBA00022553"/>
    </source>
</evidence>
<evidence type="ECO:0000313" key="15">
    <source>
        <dbReference type="Proteomes" id="UP000050792"/>
    </source>
</evidence>
<organism evidence="15 16">
    <name type="scientific">Schistosoma rodhaini</name>
    <dbReference type="NCBI Taxonomy" id="6188"/>
    <lineage>
        <taxon>Eukaryota</taxon>
        <taxon>Metazoa</taxon>
        <taxon>Spiralia</taxon>
        <taxon>Lophotrochozoa</taxon>
        <taxon>Platyhelminthes</taxon>
        <taxon>Trematoda</taxon>
        <taxon>Digenea</taxon>
        <taxon>Strigeidida</taxon>
        <taxon>Schistosomatoidea</taxon>
        <taxon>Schistosomatidae</taxon>
        <taxon>Schistosoma</taxon>
    </lineage>
</organism>
<protein>
    <recommendedName>
        <fullName evidence="11">Forkhead box protein O</fullName>
    </recommendedName>
</protein>
<keyword evidence="8 12" id="KW-0238">DNA-binding</keyword>
<evidence type="ECO:0000256" key="1">
    <source>
        <dbReference type="ARBA" id="ARBA00004123"/>
    </source>
</evidence>
<keyword evidence="10 12" id="KW-0539">Nucleus</keyword>
<reference evidence="16" key="2">
    <citation type="submission" date="2023-11" db="UniProtKB">
        <authorList>
            <consortium name="WormBaseParasite"/>
        </authorList>
    </citation>
    <scope>IDENTIFICATION</scope>
</reference>
<feature type="compositionally biased region" description="Low complexity" evidence="13">
    <location>
        <begin position="76"/>
        <end position="93"/>
    </location>
</feature>
<evidence type="ECO:0000256" key="4">
    <source>
        <dbReference type="ARBA" id="ARBA00022490"/>
    </source>
</evidence>
<keyword evidence="9" id="KW-0804">Transcription</keyword>
<evidence type="ECO:0000259" key="14">
    <source>
        <dbReference type="PROSITE" id="PS50039"/>
    </source>
</evidence>
<keyword evidence="5" id="KW-0597">Phosphoprotein</keyword>
<dbReference type="Pfam" id="PF00250">
    <property type="entry name" value="Forkhead"/>
    <property type="match status" value="1"/>
</dbReference>
<feature type="region of interest" description="Disordered" evidence="13">
    <location>
        <begin position="321"/>
        <end position="354"/>
    </location>
</feature>
<evidence type="ECO:0000256" key="7">
    <source>
        <dbReference type="ARBA" id="ARBA00023015"/>
    </source>
</evidence>
<keyword evidence="7" id="KW-0805">Transcription regulation</keyword>
<feature type="DNA-binding region" description="Fork-head" evidence="12">
    <location>
        <begin position="225"/>
        <end position="315"/>
    </location>
</feature>
<feature type="compositionally biased region" description="Polar residues" evidence="13">
    <location>
        <begin position="333"/>
        <end position="351"/>
    </location>
</feature>
<evidence type="ECO:0000256" key="11">
    <source>
        <dbReference type="ARBA" id="ARBA00039893"/>
    </source>
</evidence>
<feature type="region of interest" description="Disordered" evidence="13">
    <location>
        <begin position="74"/>
        <end position="98"/>
    </location>
</feature>
<evidence type="ECO:0000313" key="16">
    <source>
        <dbReference type="WBParaSite" id="SRDH1_92080.1"/>
    </source>
</evidence>
<dbReference type="InterPro" id="IPR001766">
    <property type="entry name" value="Fork_head_dom"/>
</dbReference>
<sequence length="904" mass="98489">MITTSNYFKCYSRNTVEGDEDICVAEQYIPHPCCDTPLVLIIFKGFYYVKAPYGPYGHTIVIFLVSYPDQAMPSKHSPSGGQSQQASHGSIHSPKMSPDSTLIQLSTPSFVSYLNSTTSLGISSGNPITCDSFLRSALLSDGLEKQCVGSSTNLNIAHFHDPSTLPNIHPCSLLRPRAMTTSNASRSGTPVGNTPTSGSSACASAPTSTTPIKKSSRRNPWGSETYSDLISVAIRSYPDKQATLQQIYDFIITHYEYFRERSDPTSSAGWKNSIRHNLSLHDRFTKCPKSSDNTKSSYWRINPDVAAKPYVRRRACSMDTTNLKRPGSGNYGKINNRSGSGVSHRTVSSNLPGHRIHVPSADSDVTKPSLSPVCELQYPLDINYSSTKVTDSRSNTECHKDYNDANVLNCLTSSSSSSVDTCSATKSMNFYHCSQQANTTNNNNSIPTCISIHWQNAKSLTHLSNSQAYSSNPPNGIFNSGFSGLSCSTDQPPSRCRTSGLIEQLLRNDQNVGVNSMSSSMHTIDRLSSDHFSSNSFLPCHSGKSSLTGNNSNLCTSLQQMETDYLSNIMDTTPQLEIIRQQSFHPSALFNHINSSRVSSSVAAAHHLLPVPLLTDHHGSSTATAAAAAAAAQSHWQAYRSNLHSSVASSFYPIPHNTTNFISQSSTLQSSTPVNHFTSSFYDNSHLMHSTNDGKLPFLNCSGNSTTSLSPSINNSVGSSSGSWRHSLGLDMRLLSDSHSLQRGDPITSLSTSSYSGHSGHENANRSLGPVTPPDLMYFPQTTLFGMSDHNIESSFLQQQNQTKQVSQSGNLMSEQLCNLGRVDRSSVTNYATQKSSSAFTSNPTQSRSTDRTYRDLRHYVEPYSSYDDDCEPLELELSLELADRIVGSTATTSNSTNPITSSF</sequence>
<feature type="compositionally biased region" description="Low complexity" evidence="13">
    <location>
        <begin position="748"/>
        <end position="758"/>
    </location>
</feature>
<feature type="compositionally biased region" description="Polar residues" evidence="13">
    <location>
        <begin position="180"/>
        <end position="193"/>
    </location>
</feature>
<reference evidence="15" key="1">
    <citation type="submission" date="2022-06" db="EMBL/GenBank/DDBJ databases">
        <authorList>
            <person name="Berger JAMES D."/>
            <person name="Berger JAMES D."/>
        </authorList>
    </citation>
    <scope>NUCLEOTIDE SEQUENCE [LARGE SCALE GENOMIC DNA]</scope>
</reference>
<keyword evidence="15" id="KW-1185">Reference proteome</keyword>
<dbReference type="InterPro" id="IPR036390">
    <property type="entry name" value="WH_DNA-bd_sf"/>
</dbReference>
<dbReference type="WBParaSite" id="SRDH1_92080.1">
    <property type="protein sequence ID" value="SRDH1_92080.1"/>
    <property type="gene ID" value="SRDH1_92080"/>
</dbReference>
<evidence type="ECO:0000256" key="12">
    <source>
        <dbReference type="PROSITE-ProRule" id="PRU00089"/>
    </source>
</evidence>
<proteinExistence type="predicted"/>
<keyword evidence="6" id="KW-0341">Growth regulation</keyword>
<dbReference type="PANTHER" id="PTHR45767:SF2">
    <property type="entry name" value="FORKHEAD BOX PROTEIN O"/>
    <property type="match status" value="1"/>
</dbReference>
<dbReference type="PROSITE" id="PS50039">
    <property type="entry name" value="FORK_HEAD_3"/>
    <property type="match status" value="1"/>
</dbReference>
<dbReference type="AlphaFoldDB" id="A0AA85GGK8"/>
<evidence type="ECO:0000256" key="13">
    <source>
        <dbReference type="SAM" id="MobiDB-lite"/>
    </source>
</evidence>
<feature type="region of interest" description="Disordered" evidence="13">
    <location>
        <begin position="745"/>
        <end position="773"/>
    </location>
</feature>
<evidence type="ECO:0000256" key="8">
    <source>
        <dbReference type="ARBA" id="ARBA00023125"/>
    </source>
</evidence>
<dbReference type="InterPro" id="IPR036388">
    <property type="entry name" value="WH-like_DNA-bd_sf"/>
</dbReference>
<dbReference type="GO" id="GO:0005634">
    <property type="term" value="C:nucleus"/>
    <property type="evidence" value="ECO:0007669"/>
    <property type="project" value="UniProtKB-SubCell"/>
</dbReference>
<dbReference type="GO" id="GO:0000981">
    <property type="term" value="F:DNA-binding transcription factor activity, RNA polymerase II-specific"/>
    <property type="evidence" value="ECO:0007669"/>
    <property type="project" value="TreeGrafter"/>
</dbReference>
<evidence type="ECO:0000256" key="2">
    <source>
        <dbReference type="ARBA" id="ARBA00004496"/>
    </source>
</evidence>
<evidence type="ECO:0000256" key="3">
    <source>
        <dbReference type="ARBA" id="ARBA00022473"/>
    </source>
</evidence>
<feature type="region of interest" description="Disordered" evidence="13">
    <location>
        <begin position="180"/>
        <end position="219"/>
    </location>
</feature>
<dbReference type="InterPro" id="IPR030456">
    <property type="entry name" value="TF_fork_head_CS_2"/>
</dbReference>
<dbReference type="SUPFAM" id="SSF46785">
    <property type="entry name" value="Winged helix' DNA-binding domain"/>
    <property type="match status" value="1"/>
</dbReference>
<dbReference type="GO" id="GO:0005737">
    <property type="term" value="C:cytoplasm"/>
    <property type="evidence" value="ECO:0007669"/>
    <property type="project" value="UniProtKB-SubCell"/>
</dbReference>
<keyword evidence="3" id="KW-0217">Developmental protein</keyword>
<keyword evidence="4" id="KW-0963">Cytoplasm</keyword>
<dbReference type="Gene3D" id="1.10.10.10">
    <property type="entry name" value="Winged helix-like DNA-binding domain superfamily/Winged helix DNA-binding domain"/>
    <property type="match status" value="1"/>
</dbReference>
<dbReference type="PANTHER" id="PTHR45767">
    <property type="entry name" value="FORKHEAD BOX PROTEIN O"/>
    <property type="match status" value="1"/>
</dbReference>
<dbReference type="Proteomes" id="UP000050792">
    <property type="component" value="Unassembled WGS sequence"/>
</dbReference>
<dbReference type="CDD" id="cd20032">
    <property type="entry name" value="FH_FOXO"/>
    <property type="match status" value="1"/>
</dbReference>
<accession>A0AA85GGK8</accession>
<comment type="subcellular location">
    <subcellularLocation>
        <location evidence="2">Cytoplasm</location>
    </subcellularLocation>
    <subcellularLocation>
        <location evidence="1 12">Nucleus</location>
    </subcellularLocation>
</comment>
<name>A0AA85GGK8_9TREM</name>
<feature type="compositionally biased region" description="Low complexity" evidence="13">
    <location>
        <begin position="194"/>
        <end position="211"/>
    </location>
</feature>